<sequence length="260" mass="28650">MAMDMPTWCGACDERTRRFNLGDLERRCPDCHPYWAFGHHSIDPSRAPAGRAEQEQATRWLVYELVSLRTLPMTELRRRTSAFFDCGWTPQDIVHALDFDPDGSAFRSVPSTSDPPELTRRAVLNMLSSWCDEGGKPLASPTQLAAARRRKTRSRQQATRSVLAEIDARQVNPDGAVVSGAREVARKAAARAKQLKLEGRQRESSALCAALAEQQAQESKVQQALRRLDKAKFGVVASSGPAEQTQAGHLGTPRSNQAAA</sequence>
<name>A0A8J3VCV5_9ACTN</name>
<reference evidence="2" key="1">
    <citation type="submission" date="2021-01" db="EMBL/GenBank/DDBJ databases">
        <title>Whole genome shotgun sequence of Rhizocola hellebori NBRC 109834.</title>
        <authorList>
            <person name="Komaki H."/>
            <person name="Tamura T."/>
        </authorList>
    </citation>
    <scope>NUCLEOTIDE SEQUENCE</scope>
    <source>
        <strain evidence="2">NBRC 109834</strain>
    </source>
</reference>
<evidence type="ECO:0000256" key="1">
    <source>
        <dbReference type="SAM" id="MobiDB-lite"/>
    </source>
</evidence>
<organism evidence="2 3">
    <name type="scientific">Rhizocola hellebori</name>
    <dbReference type="NCBI Taxonomy" id="1392758"/>
    <lineage>
        <taxon>Bacteria</taxon>
        <taxon>Bacillati</taxon>
        <taxon>Actinomycetota</taxon>
        <taxon>Actinomycetes</taxon>
        <taxon>Micromonosporales</taxon>
        <taxon>Micromonosporaceae</taxon>
        <taxon>Rhizocola</taxon>
    </lineage>
</organism>
<comment type="caution">
    <text evidence="2">The sequence shown here is derived from an EMBL/GenBank/DDBJ whole genome shotgun (WGS) entry which is preliminary data.</text>
</comment>
<dbReference type="EMBL" id="BONY01000001">
    <property type="protein sequence ID" value="GIH01962.1"/>
    <property type="molecule type" value="Genomic_DNA"/>
</dbReference>
<proteinExistence type="predicted"/>
<keyword evidence="3" id="KW-1185">Reference proteome</keyword>
<protein>
    <submittedName>
        <fullName evidence="2">Uncharacterized protein</fullName>
    </submittedName>
</protein>
<evidence type="ECO:0000313" key="3">
    <source>
        <dbReference type="Proteomes" id="UP000612899"/>
    </source>
</evidence>
<dbReference type="RefSeq" id="WP_203905921.1">
    <property type="nucleotide sequence ID" value="NZ_BONY01000001.1"/>
</dbReference>
<gene>
    <name evidence="2" type="ORF">Rhe02_00290</name>
</gene>
<feature type="compositionally biased region" description="Polar residues" evidence="1">
    <location>
        <begin position="241"/>
        <end position="260"/>
    </location>
</feature>
<dbReference type="Proteomes" id="UP000612899">
    <property type="component" value="Unassembled WGS sequence"/>
</dbReference>
<evidence type="ECO:0000313" key="2">
    <source>
        <dbReference type="EMBL" id="GIH01962.1"/>
    </source>
</evidence>
<accession>A0A8J3VCV5</accession>
<feature type="region of interest" description="Disordered" evidence="1">
    <location>
        <begin position="236"/>
        <end position="260"/>
    </location>
</feature>
<dbReference type="AlphaFoldDB" id="A0A8J3VCV5"/>